<evidence type="ECO:0000313" key="2">
    <source>
        <dbReference type="Proteomes" id="UP000577362"/>
    </source>
</evidence>
<reference evidence="1 2" key="1">
    <citation type="submission" date="2020-08" db="EMBL/GenBank/DDBJ databases">
        <title>Genomic Encyclopedia of Type Strains, Phase IV (KMG-IV): sequencing the most valuable type-strain genomes for metagenomic binning, comparative biology and taxonomic classification.</title>
        <authorList>
            <person name="Goeker M."/>
        </authorList>
    </citation>
    <scope>NUCLEOTIDE SEQUENCE [LARGE SCALE GENOMIC DNA]</scope>
    <source>
        <strain evidence="1 2">DSM 103737</strain>
    </source>
</reference>
<dbReference type="Gene3D" id="3.20.20.120">
    <property type="entry name" value="Enolase-like C-terminal domain"/>
    <property type="match status" value="1"/>
</dbReference>
<dbReference type="RefSeq" id="WP_246373193.1">
    <property type="nucleotide sequence ID" value="NZ_JACIEN010000005.1"/>
</dbReference>
<dbReference type="AlphaFoldDB" id="A0A840C0R0"/>
<sequence>MAPRLRLLDIACFERLMPFTHAFRFGAVSVTAAPQAFVRVTAEVEGHGIATGAAAEMMMPKWFDKNPAKSPADTIDDLRAGLTRAAAVYRDARGFDTAFGHHARTVGATAQDAAPALVRGYGPAVIDKAILDALFKALGVDAATGLRRNLPGLDARLTPDIEAGRIDDFLAGLAPRAEVALRWTVGLGDDLAELPGEIARSSLRYLKLKLGGDVAQDRARLAEIAGIMARAGTITGVTLDANEQYDLPGLAALVEALTSDAALAPLRERLMYVEQPLDRATTLAHDLGDVAEGMAFIIDEADGTYDAFPQAMARGYRGVSSKACKGLYKSLLNAVRARALNEAAGRPGHCFLSGEDLTCQAGLGVQQDTALVALLGLGHVERNGHHYVDGFGPAPAEEAEAFAAAHPDLYEERGGRLRLATGSGALATRSLFRVPGLAGGAEPIWGSLARLTSQSILEGQTS</sequence>
<accession>A0A840C0R0</accession>
<dbReference type="EMBL" id="JACIEN010000005">
    <property type="protein sequence ID" value="MBB4018810.1"/>
    <property type="molecule type" value="Genomic_DNA"/>
</dbReference>
<protein>
    <recommendedName>
        <fullName evidence="3">Enolase</fullName>
    </recommendedName>
</protein>
<gene>
    <name evidence="1" type="ORF">GGR16_003857</name>
</gene>
<comment type="caution">
    <text evidence="1">The sequence shown here is derived from an EMBL/GenBank/DDBJ whole genome shotgun (WGS) entry which is preliminary data.</text>
</comment>
<dbReference type="InterPro" id="IPR036849">
    <property type="entry name" value="Enolase-like_C_sf"/>
</dbReference>
<name>A0A840C0R0_9HYPH</name>
<dbReference type="SUPFAM" id="SSF51604">
    <property type="entry name" value="Enolase C-terminal domain-like"/>
    <property type="match status" value="1"/>
</dbReference>
<dbReference type="Proteomes" id="UP000577362">
    <property type="component" value="Unassembled WGS sequence"/>
</dbReference>
<evidence type="ECO:0008006" key="3">
    <source>
        <dbReference type="Google" id="ProtNLM"/>
    </source>
</evidence>
<evidence type="ECO:0000313" key="1">
    <source>
        <dbReference type="EMBL" id="MBB4018810.1"/>
    </source>
</evidence>
<organism evidence="1 2">
    <name type="scientific">Chelatococcus caeni</name>
    <dbReference type="NCBI Taxonomy" id="1348468"/>
    <lineage>
        <taxon>Bacteria</taxon>
        <taxon>Pseudomonadati</taxon>
        <taxon>Pseudomonadota</taxon>
        <taxon>Alphaproteobacteria</taxon>
        <taxon>Hyphomicrobiales</taxon>
        <taxon>Chelatococcaceae</taxon>
        <taxon>Chelatococcus</taxon>
    </lineage>
</organism>
<proteinExistence type="predicted"/>
<keyword evidence="2" id="KW-1185">Reference proteome</keyword>